<reference evidence="1" key="1">
    <citation type="journal article" date="2019" name="MBio">
        <title>Virus Genomes from Deep Sea Sediments Expand the Ocean Megavirome and Support Independent Origins of Viral Gigantism.</title>
        <authorList>
            <person name="Backstrom D."/>
            <person name="Yutin N."/>
            <person name="Jorgensen S.L."/>
            <person name="Dharamshi J."/>
            <person name="Homa F."/>
            <person name="Zaremba-Niedwiedzka K."/>
            <person name="Spang A."/>
            <person name="Wolf Y.I."/>
            <person name="Koonin E.V."/>
            <person name="Ettema T.J."/>
        </authorList>
    </citation>
    <scope>NUCLEOTIDE SEQUENCE</scope>
</reference>
<dbReference type="EMBL" id="MK500328">
    <property type="protein sequence ID" value="QBK85871.1"/>
    <property type="molecule type" value="Genomic_DNA"/>
</dbReference>
<proteinExistence type="predicted"/>
<organism evidence="1">
    <name type="scientific">Marseillevirus LCMAC101</name>
    <dbReference type="NCBI Taxonomy" id="2506602"/>
    <lineage>
        <taxon>Viruses</taxon>
        <taxon>Varidnaviria</taxon>
        <taxon>Bamfordvirae</taxon>
        <taxon>Nucleocytoviricota</taxon>
        <taxon>Megaviricetes</taxon>
        <taxon>Pimascovirales</taxon>
        <taxon>Pimascovirales incertae sedis</taxon>
        <taxon>Marseilleviridae</taxon>
    </lineage>
</organism>
<sequence length="163" mass="18920">MCTLTIHDDYESHSYIGRTTVFNETRLNTRFKAREMAISQFSSTMEPDGSTASSCTRTLDERFSDISSVSERISFMVPVKKIYNQGSSVLDNPLLPSREDENEDDGLDDVKIIKRTPQEEQIFKNELDKELEEYWAKRPEDLYNTFYFLGMPVKLSVSDEKYV</sequence>
<gene>
    <name evidence="1" type="ORF">LCMAC101_04660</name>
</gene>
<name>A0A481YRP0_9VIRU</name>
<protein>
    <submittedName>
        <fullName evidence="1">Uncharacterized protein</fullName>
    </submittedName>
</protein>
<accession>A0A481YRP0</accession>
<evidence type="ECO:0000313" key="1">
    <source>
        <dbReference type="EMBL" id="QBK85871.1"/>
    </source>
</evidence>